<dbReference type="InterPro" id="IPR023031">
    <property type="entry name" value="OPRT"/>
</dbReference>
<keyword evidence="5" id="KW-0665">Pyrimidine biosynthesis</keyword>
<dbReference type="InterPro" id="IPR000836">
    <property type="entry name" value="PRTase_dom"/>
</dbReference>
<dbReference type="PANTHER" id="PTHR19278:SF9">
    <property type="entry name" value="URIDINE 5'-MONOPHOSPHATE SYNTHASE"/>
    <property type="match status" value="1"/>
</dbReference>
<evidence type="ECO:0000256" key="6">
    <source>
        <dbReference type="SAM" id="MobiDB-lite"/>
    </source>
</evidence>
<evidence type="ECO:0000256" key="2">
    <source>
        <dbReference type="ARBA" id="ARBA00011971"/>
    </source>
</evidence>
<protein>
    <recommendedName>
        <fullName evidence="2">orotate phosphoribosyltransferase</fullName>
        <ecNumber evidence="2">2.4.2.10</ecNumber>
    </recommendedName>
</protein>
<dbReference type="AlphaFoldDB" id="A0A6J6DJ20"/>
<dbReference type="CDD" id="cd06223">
    <property type="entry name" value="PRTases_typeI"/>
    <property type="match status" value="1"/>
</dbReference>
<evidence type="ECO:0000256" key="1">
    <source>
        <dbReference type="ARBA" id="ARBA00004889"/>
    </source>
</evidence>
<proteinExistence type="inferred from homology"/>
<dbReference type="HAMAP" id="MF_01208">
    <property type="entry name" value="PyrE"/>
    <property type="match status" value="1"/>
</dbReference>
<evidence type="ECO:0000256" key="4">
    <source>
        <dbReference type="ARBA" id="ARBA00022679"/>
    </source>
</evidence>
<dbReference type="EC" id="2.4.2.10" evidence="2"/>
<dbReference type="InterPro" id="IPR004467">
    <property type="entry name" value="Or_phspho_trans_dom"/>
</dbReference>
<feature type="compositionally biased region" description="Low complexity" evidence="6">
    <location>
        <begin position="1"/>
        <end position="18"/>
    </location>
</feature>
<dbReference type="PANTHER" id="PTHR19278">
    <property type="entry name" value="OROTATE PHOSPHORIBOSYLTRANSFERASE"/>
    <property type="match status" value="1"/>
</dbReference>
<gene>
    <name evidence="7" type="ORF">UFOPK1493_01916</name>
</gene>
<evidence type="ECO:0000256" key="3">
    <source>
        <dbReference type="ARBA" id="ARBA00022676"/>
    </source>
</evidence>
<dbReference type="UniPathway" id="UPA00070">
    <property type="reaction ID" value="UER00119"/>
</dbReference>
<evidence type="ECO:0000256" key="5">
    <source>
        <dbReference type="ARBA" id="ARBA00022975"/>
    </source>
</evidence>
<feature type="region of interest" description="Disordered" evidence="6">
    <location>
        <begin position="1"/>
        <end position="24"/>
    </location>
</feature>
<keyword evidence="3" id="KW-0328">Glycosyltransferase</keyword>
<dbReference type="InterPro" id="IPR029057">
    <property type="entry name" value="PRTase-like"/>
</dbReference>
<dbReference type="NCBIfam" id="TIGR00336">
    <property type="entry name" value="pyrE"/>
    <property type="match status" value="1"/>
</dbReference>
<dbReference type="Gene3D" id="3.40.50.2020">
    <property type="match status" value="1"/>
</dbReference>
<name>A0A6J6DJ20_9ZZZZ</name>
<dbReference type="GO" id="GO:0004588">
    <property type="term" value="F:orotate phosphoribosyltransferase activity"/>
    <property type="evidence" value="ECO:0007669"/>
    <property type="project" value="UniProtKB-EC"/>
</dbReference>
<organism evidence="7">
    <name type="scientific">freshwater metagenome</name>
    <dbReference type="NCBI Taxonomy" id="449393"/>
    <lineage>
        <taxon>unclassified sequences</taxon>
        <taxon>metagenomes</taxon>
        <taxon>ecological metagenomes</taxon>
    </lineage>
</organism>
<comment type="pathway">
    <text evidence="1">Pyrimidine metabolism; UMP biosynthesis via de novo pathway; UMP from orotate: step 1/2.</text>
</comment>
<dbReference type="EMBL" id="CAEZSR010000067">
    <property type="protein sequence ID" value="CAB4563194.1"/>
    <property type="molecule type" value="Genomic_DNA"/>
</dbReference>
<keyword evidence="4" id="KW-0808">Transferase</keyword>
<evidence type="ECO:0000313" key="7">
    <source>
        <dbReference type="EMBL" id="CAB4563194.1"/>
    </source>
</evidence>
<accession>A0A6J6DJ20</accession>
<dbReference type="SUPFAM" id="SSF53271">
    <property type="entry name" value="PRTase-like"/>
    <property type="match status" value="1"/>
</dbReference>
<dbReference type="GO" id="GO:0019856">
    <property type="term" value="P:pyrimidine nucleobase biosynthetic process"/>
    <property type="evidence" value="ECO:0007669"/>
    <property type="project" value="TreeGrafter"/>
</dbReference>
<dbReference type="GO" id="GO:0044205">
    <property type="term" value="P:'de novo' UMP biosynthetic process"/>
    <property type="evidence" value="ECO:0007669"/>
    <property type="project" value="UniProtKB-UniPathway"/>
</dbReference>
<sequence length="205" mass="21058">MPDTSASPSSPSSPSSPRSLPPLDPARHALREHVLRHSVKHGEFTLKSGATSTWFLDTKQTACRPDGVLLMADVALSLVPADATAIGGLTVGADPVAYAVAAIGATRGVSLKSFTVRKEAKDHGITGRIAGALAPGDRVVITEDTVTRGTSIMEAVEVVRAFGAEPVLITVIVDRGGTCGAMAEAAGVPFRPMLTAPDLGFGYGT</sequence>
<reference evidence="7" key="1">
    <citation type="submission" date="2020-05" db="EMBL/GenBank/DDBJ databases">
        <authorList>
            <person name="Chiriac C."/>
            <person name="Salcher M."/>
            <person name="Ghai R."/>
            <person name="Kavagutti S V."/>
        </authorList>
    </citation>
    <scope>NUCLEOTIDE SEQUENCE</scope>
</reference>